<comment type="caution">
    <text evidence="2">The sequence shown here is derived from an EMBL/GenBank/DDBJ whole genome shotgun (WGS) entry which is preliminary data.</text>
</comment>
<sequence>MASLQLAATETKRETRSPQHLNTAGGGNERYLTTQYHAGQLVLLCLFFRCASICVSPAREVTVA</sequence>
<accession>A0A5B7GIK1</accession>
<proteinExistence type="predicted"/>
<evidence type="ECO:0000313" key="2">
    <source>
        <dbReference type="EMBL" id="MPC56858.1"/>
    </source>
</evidence>
<keyword evidence="3" id="KW-1185">Reference proteome</keyword>
<evidence type="ECO:0000313" key="3">
    <source>
        <dbReference type="Proteomes" id="UP000324222"/>
    </source>
</evidence>
<name>A0A5B7GIK1_PORTR</name>
<protein>
    <submittedName>
        <fullName evidence="2">Uncharacterized protein</fullName>
    </submittedName>
</protein>
<dbReference type="Proteomes" id="UP000324222">
    <property type="component" value="Unassembled WGS sequence"/>
</dbReference>
<organism evidence="2 3">
    <name type="scientific">Portunus trituberculatus</name>
    <name type="common">Swimming crab</name>
    <name type="synonym">Neptunus trituberculatus</name>
    <dbReference type="NCBI Taxonomy" id="210409"/>
    <lineage>
        <taxon>Eukaryota</taxon>
        <taxon>Metazoa</taxon>
        <taxon>Ecdysozoa</taxon>
        <taxon>Arthropoda</taxon>
        <taxon>Crustacea</taxon>
        <taxon>Multicrustacea</taxon>
        <taxon>Malacostraca</taxon>
        <taxon>Eumalacostraca</taxon>
        <taxon>Eucarida</taxon>
        <taxon>Decapoda</taxon>
        <taxon>Pleocyemata</taxon>
        <taxon>Brachyura</taxon>
        <taxon>Eubrachyura</taxon>
        <taxon>Portunoidea</taxon>
        <taxon>Portunidae</taxon>
        <taxon>Portuninae</taxon>
        <taxon>Portunus</taxon>
    </lineage>
</organism>
<dbReference type="EMBL" id="VSRR010014308">
    <property type="protein sequence ID" value="MPC56858.1"/>
    <property type="molecule type" value="Genomic_DNA"/>
</dbReference>
<feature type="region of interest" description="Disordered" evidence="1">
    <location>
        <begin position="1"/>
        <end position="26"/>
    </location>
</feature>
<gene>
    <name evidence="2" type="ORF">E2C01_050824</name>
</gene>
<dbReference type="AlphaFoldDB" id="A0A5B7GIK1"/>
<reference evidence="2 3" key="1">
    <citation type="submission" date="2019-05" db="EMBL/GenBank/DDBJ databases">
        <title>Another draft genome of Portunus trituberculatus and its Hox gene families provides insights of decapod evolution.</title>
        <authorList>
            <person name="Jeong J.-H."/>
            <person name="Song I."/>
            <person name="Kim S."/>
            <person name="Choi T."/>
            <person name="Kim D."/>
            <person name="Ryu S."/>
            <person name="Kim W."/>
        </authorList>
    </citation>
    <scope>NUCLEOTIDE SEQUENCE [LARGE SCALE GENOMIC DNA]</scope>
    <source>
        <tissue evidence="2">Muscle</tissue>
    </source>
</reference>
<evidence type="ECO:0000256" key="1">
    <source>
        <dbReference type="SAM" id="MobiDB-lite"/>
    </source>
</evidence>